<organism evidence="1 2">
    <name type="scientific">Herpetosiphon geysericola</name>
    <dbReference type="NCBI Taxonomy" id="70996"/>
    <lineage>
        <taxon>Bacteria</taxon>
        <taxon>Bacillati</taxon>
        <taxon>Chloroflexota</taxon>
        <taxon>Chloroflexia</taxon>
        <taxon>Herpetosiphonales</taxon>
        <taxon>Herpetosiphonaceae</taxon>
        <taxon>Herpetosiphon</taxon>
    </lineage>
</organism>
<name>A0A0P6XQD5_9CHLR</name>
<evidence type="ECO:0000313" key="1">
    <source>
        <dbReference type="EMBL" id="KPL86152.1"/>
    </source>
</evidence>
<dbReference type="STRING" id="70996.SE18_14950"/>
<reference evidence="1 2" key="1">
    <citation type="submission" date="2015-07" db="EMBL/GenBank/DDBJ databases">
        <title>Whole genome sequence of Herpetosiphon geysericola DSM 7119.</title>
        <authorList>
            <person name="Hemp J."/>
            <person name="Ward L.M."/>
            <person name="Pace L.A."/>
            <person name="Fischer W.W."/>
        </authorList>
    </citation>
    <scope>NUCLEOTIDE SEQUENCE [LARGE SCALE GENOMIC DNA]</scope>
    <source>
        <strain evidence="1 2">DSM 7119</strain>
    </source>
</reference>
<keyword evidence="2" id="KW-1185">Reference proteome</keyword>
<dbReference type="EMBL" id="LGKP01000022">
    <property type="protein sequence ID" value="KPL86152.1"/>
    <property type="molecule type" value="Genomic_DNA"/>
</dbReference>
<gene>
    <name evidence="1" type="ORF">SE18_14950</name>
</gene>
<evidence type="ECO:0000313" key="2">
    <source>
        <dbReference type="Proteomes" id="UP000050277"/>
    </source>
</evidence>
<proteinExistence type="predicted"/>
<protein>
    <submittedName>
        <fullName evidence="1">Uncharacterized protein</fullName>
    </submittedName>
</protein>
<dbReference type="AlphaFoldDB" id="A0A0P6XQD5"/>
<sequence>MICMTTPYKRINSSSANLLPRSVAGKPESRSATSFIEKKVTSLREVYEFGSAVDKIEKFVRAYSHLVDFLLDAYKHVQAKFPEATIKLTVDVESSAKTHEAFIRVTPHIPFPEARQRLDEFDDAWWIKNLDRGDGRITLVVR</sequence>
<comment type="caution">
    <text evidence="1">The sequence shown here is derived from an EMBL/GenBank/DDBJ whole genome shotgun (WGS) entry which is preliminary data.</text>
</comment>
<dbReference type="Proteomes" id="UP000050277">
    <property type="component" value="Unassembled WGS sequence"/>
</dbReference>
<accession>A0A0P6XQD5</accession>